<name>A0A1H7KZN6_9SPHN</name>
<evidence type="ECO:0000313" key="3">
    <source>
        <dbReference type="EMBL" id="SEK92283.1"/>
    </source>
</evidence>
<dbReference type="PANTHER" id="PTHR23028">
    <property type="entry name" value="ACETYLTRANSFERASE"/>
    <property type="match status" value="1"/>
</dbReference>
<keyword evidence="3" id="KW-0378">Hydrolase</keyword>
<keyword evidence="4" id="KW-1185">Reference proteome</keyword>
<dbReference type="GO" id="GO:0016787">
    <property type="term" value="F:hydrolase activity"/>
    <property type="evidence" value="ECO:0007669"/>
    <property type="project" value="UniProtKB-KW"/>
</dbReference>
<reference evidence="4" key="1">
    <citation type="submission" date="2016-10" db="EMBL/GenBank/DDBJ databases">
        <authorList>
            <person name="Varghese N."/>
            <person name="Submissions S."/>
        </authorList>
    </citation>
    <scope>NUCLEOTIDE SEQUENCE [LARGE SCALE GENOMIC DNA]</scope>
    <source>
        <strain evidence="4">JS21-1</strain>
    </source>
</reference>
<feature type="transmembrane region" description="Helical" evidence="1">
    <location>
        <begin position="361"/>
        <end position="383"/>
    </location>
</feature>
<dbReference type="RefSeq" id="WP_093004179.1">
    <property type="nucleotide sequence ID" value="NZ_FNZZ01000002.1"/>
</dbReference>
<dbReference type="InterPro" id="IPR050879">
    <property type="entry name" value="Acyltransferase_3"/>
</dbReference>
<dbReference type="EMBL" id="FNZZ01000002">
    <property type="protein sequence ID" value="SEK92283.1"/>
    <property type="molecule type" value="Genomic_DNA"/>
</dbReference>
<proteinExistence type="predicted"/>
<dbReference type="STRING" id="1855283.SAMN05216382_1116"/>
<feature type="transmembrane region" description="Helical" evidence="1">
    <location>
        <begin position="321"/>
        <end position="341"/>
    </location>
</feature>
<feature type="transmembrane region" description="Helical" evidence="1">
    <location>
        <begin position="289"/>
        <end position="309"/>
    </location>
</feature>
<dbReference type="GO" id="GO:0000271">
    <property type="term" value="P:polysaccharide biosynthetic process"/>
    <property type="evidence" value="ECO:0007669"/>
    <property type="project" value="TreeGrafter"/>
</dbReference>
<feature type="transmembrane region" description="Helical" evidence="1">
    <location>
        <begin position="116"/>
        <end position="135"/>
    </location>
</feature>
<keyword evidence="3" id="KW-0012">Acyltransferase</keyword>
<sequence>MTVDASLAQRLRDWRRWPETFGRVTNTHHYVPQIDGLRFLAIAQVVLYHAALRGQRAADPAAMPDGGWFAWLPNGIAGVELFFFISGYIIAYLFLTGRPPRLRAFYLRRVSRLEPPYILTVLICFAAFASVGGNVGPSPALRHADATTPLWKNLLASLFYLHGTMFAASPRVNPPLWTLEIEIQFYLLAPFIIGAYTVVRRTGARAVIATGAVLATLVLQALLDPFARTHYSLAAHLFPFLLGIAVSDWAARRRPFAAPAAAWADAALAIGLLLFVAGSMLFYVRLGSIGRASVLLCRGAAIVLIYLGAARGIRGRRWLGNRWIALVGGACYSIYLLHVPLLQIASRVMLGPIDWSGRPALAVAAVYLFVLPVVVIGCMLFYVTVERPCMNRDWPRALARRLRLIGARR</sequence>
<protein>
    <submittedName>
        <fullName evidence="3">Peptidoglycan/LPS O-acetylase OafA/YrhL, contains acyltransferase and SGNH-hydrolase domains</fullName>
    </submittedName>
</protein>
<accession>A0A1H7KZN6</accession>
<dbReference type="Proteomes" id="UP000199214">
    <property type="component" value="Unassembled WGS sequence"/>
</dbReference>
<dbReference type="OrthoDB" id="9767863at2"/>
<dbReference type="GO" id="GO:0016020">
    <property type="term" value="C:membrane"/>
    <property type="evidence" value="ECO:0007669"/>
    <property type="project" value="TreeGrafter"/>
</dbReference>
<feature type="transmembrane region" description="Helical" evidence="1">
    <location>
        <begin position="206"/>
        <end position="223"/>
    </location>
</feature>
<dbReference type="Pfam" id="PF01757">
    <property type="entry name" value="Acyl_transf_3"/>
    <property type="match status" value="1"/>
</dbReference>
<feature type="transmembrane region" description="Helical" evidence="1">
    <location>
        <begin position="183"/>
        <end position="199"/>
    </location>
</feature>
<keyword evidence="1" id="KW-1133">Transmembrane helix</keyword>
<organism evidence="3 4">
    <name type="scientific">Sphingomonas palmae</name>
    <dbReference type="NCBI Taxonomy" id="1855283"/>
    <lineage>
        <taxon>Bacteria</taxon>
        <taxon>Pseudomonadati</taxon>
        <taxon>Pseudomonadota</taxon>
        <taxon>Alphaproteobacteria</taxon>
        <taxon>Sphingomonadales</taxon>
        <taxon>Sphingomonadaceae</taxon>
        <taxon>Sphingomonas</taxon>
    </lineage>
</organism>
<gene>
    <name evidence="3" type="ORF">SAMN05216382_1116</name>
</gene>
<keyword evidence="1" id="KW-0472">Membrane</keyword>
<keyword evidence="1" id="KW-0812">Transmembrane</keyword>
<evidence type="ECO:0000259" key="2">
    <source>
        <dbReference type="Pfam" id="PF01757"/>
    </source>
</evidence>
<dbReference type="GO" id="GO:0016747">
    <property type="term" value="F:acyltransferase activity, transferring groups other than amino-acyl groups"/>
    <property type="evidence" value="ECO:0007669"/>
    <property type="project" value="InterPro"/>
</dbReference>
<feature type="domain" description="Acyltransferase 3" evidence="2">
    <location>
        <begin position="33"/>
        <end position="382"/>
    </location>
</feature>
<keyword evidence="3" id="KW-0808">Transferase</keyword>
<evidence type="ECO:0000256" key="1">
    <source>
        <dbReference type="SAM" id="Phobius"/>
    </source>
</evidence>
<feature type="transmembrane region" description="Helical" evidence="1">
    <location>
        <begin position="68"/>
        <end position="95"/>
    </location>
</feature>
<dbReference type="InterPro" id="IPR002656">
    <property type="entry name" value="Acyl_transf_3_dom"/>
</dbReference>
<feature type="transmembrane region" description="Helical" evidence="1">
    <location>
        <begin position="229"/>
        <end position="250"/>
    </location>
</feature>
<dbReference type="AlphaFoldDB" id="A0A1H7KZN6"/>
<evidence type="ECO:0000313" key="4">
    <source>
        <dbReference type="Proteomes" id="UP000199214"/>
    </source>
</evidence>
<dbReference type="PANTHER" id="PTHR23028:SF53">
    <property type="entry name" value="ACYL_TRANSF_3 DOMAIN-CONTAINING PROTEIN"/>
    <property type="match status" value="1"/>
</dbReference>
<feature type="transmembrane region" description="Helical" evidence="1">
    <location>
        <begin position="262"/>
        <end position="283"/>
    </location>
</feature>